<dbReference type="KEGG" id="mik:FOE78_11540"/>
<dbReference type="InterPro" id="IPR006748">
    <property type="entry name" value="NH2Glyco/OHUrea_AB-resist_kin"/>
</dbReference>
<proteinExistence type="predicted"/>
<organism evidence="1 2">
    <name type="scientific">Microlunatus elymi</name>
    <dbReference type="NCBI Taxonomy" id="2596828"/>
    <lineage>
        <taxon>Bacteria</taxon>
        <taxon>Bacillati</taxon>
        <taxon>Actinomycetota</taxon>
        <taxon>Actinomycetes</taxon>
        <taxon>Propionibacteriales</taxon>
        <taxon>Propionibacteriaceae</taxon>
        <taxon>Microlunatus</taxon>
    </lineage>
</organism>
<dbReference type="RefSeq" id="WP_143986418.1">
    <property type="nucleotide sequence ID" value="NZ_CP041692.1"/>
</dbReference>
<dbReference type="OrthoDB" id="3638028at2"/>
<name>A0A516PZ57_9ACTN</name>
<dbReference type="GO" id="GO:0016773">
    <property type="term" value="F:phosphotransferase activity, alcohol group as acceptor"/>
    <property type="evidence" value="ECO:0007669"/>
    <property type="project" value="InterPro"/>
</dbReference>
<dbReference type="InterPro" id="IPR011009">
    <property type="entry name" value="Kinase-like_dom_sf"/>
</dbReference>
<dbReference type="Pfam" id="PF04655">
    <property type="entry name" value="APH_6_hur"/>
    <property type="match status" value="1"/>
</dbReference>
<keyword evidence="2" id="KW-1185">Reference proteome</keyword>
<sequence length="314" mass="34553">MINFAGLRVPPELVDSHRRYFGEAGLRWVSEAPRIAAELLQQWQLTPDGPSGHGAVAWVLPVRSVDHGPAVLKLQPIDDETVGEPVALQAWHGDGAIRLLDHDQQTGSLLLERADAERSLDVIEDDLAALQLLSELLARLSRWPAPPQLRRLSDIGERLLQRVPPTLAKIGNDPLRTMINSCAAALGEVLPESGDRLLHWDLHYQNVLGSLPDTGREPWLAIDPKPLAGDPGFELLPALHNRWSDVIARGEVAGALRRRFDLMTEVLDLDRDRATAWTLARVLQNVVWDIENDDSGGGLSAADRVIADVLLGRS</sequence>
<dbReference type="GO" id="GO:0019748">
    <property type="term" value="P:secondary metabolic process"/>
    <property type="evidence" value="ECO:0007669"/>
    <property type="project" value="InterPro"/>
</dbReference>
<protein>
    <submittedName>
        <fullName evidence="1">Hydroxyurea phosphotransferase</fullName>
    </submittedName>
</protein>
<gene>
    <name evidence="1" type="ORF">FOE78_11540</name>
</gene>
<dbReference type="Proteomes" id="UP000319263">
    <property type="component" value="Chromosome"/>
</dbReference>
<dbReference type="EMBL" id="CP041692">
    <property type="protein sequence ID" value="QDP96453.1"/>
    <property type="molecule type" value="Genomic_DNA"/>
</dbReference>
<keyword evidence="1" id="KW-0808">Transferase</keyword>
<evidence type="ECO:0000313" key="2">
    <source>
        <dbReference type="Proteomes" id="UP000319263"/>
    </source>
</evidence>
<accession>A0A516PZ57</accession>
<dbReference type="SUPFAM" id="SSF56112">
    <property type="entry name" value="Protein kinase-like (PK-like)"/>
    <property type="match status" value="1"/>
</dbReference>
<reference evidence="1 2" key="1">
    <citation type="submission" date="2019-07" db="EMBL/GenBank/DDBJ databases">
        <title>Microlunatus dokdonensis sp. nov. isolated from the rhizospheric soil of the wild plant Elymus tsukushiensis.</title>
        <authorList>
            <person name="Ghim S.-Y."/>
            <person name="Hwang Y.-J."/>
            <person name="Son J.-S."/>
            <person name="Shin J.-H."/>
        </authorList>
    </citation>
    <scope>NUCLEOTIDE SEQUENCE [LARGE SCALE GENOMIC DNA]</scope>
    <source>
        <strain evidence="1 2">KUDC0627</strain>
    </source>
</reference>
<evidence type="ECO:0000313" key="1">
    <source>
        <dbReference type="EMBL" id="QDP96453.1"/>
    </source>
</evidence>
<dbReference type="AlphaFoldDB" id="A0A516PZ57"/>